<evidence type="ECO:0000313" key="1">
    <source>
        <dbReference type="EMBL" id="MET1254155.1"/>
    </source>
</evidence>
<dbReference type="Proteomes" id="UP001548189">
    <property type="component" value="Unassembled WGS sequence"/>
</dbReference>
<proteinExistence type="predicted"/>
<name>A0ABV2BQD3_9GAMM</name>
<dbReference type="GO" id="GO:0008168">
    <property type="term" value="F:methyltransferase activity"/>
    <property type="evidence" value="ECO:0007669"/>
    <property type="project" value="UniProtKB-KW"/>
</dbReference>
<dbReference type="PRINTS" id="PR00507">
    <property type="entry name" value="N12N6MTFRASE"/>
</dbReference>
<keyword evidence="1" id="KW-0808">Transferase</keyword>
<dbReference type="GO" id="GO:0032259">
    <property type="term" value="P:methylation"/>
    <property type="evidence" value="ECO:0007669"/>
    <property type="project" value="UniProtKB-KW"/>
</dbReference>
<evidence type="ECO:0000313" key="2">
    <source>
        <dbReference type="Proteomes" id="UP001548189"/>
    </source>
</evidence>
<gene>
    <name evidence="1" type="ORF">ABVT43_03345</name>
</gene>
<dbReference type="InterPro" id="IPR003356">
    <property type="entry name" value="DNA_methylase_A-5"/>
</dbReference>
<comment type="caution">
    <text evidence="1">The sequence shown here is derived from an EMBL/GenBank/DDBJ whole genome shotgun (WGS) entry which is preliminary data.</text>
</comment>
<dbReference type="InterPro" id="IPR029063">
    <property type="entry name" value="SAM-dependent_MTases_sf"/>
</dbReference>
<dbReference type="SUPFAM" id="SSF53335">
    <property type="entry name" value="S-adenosyl-L-methionine-dependent methyltransferases"/>
    <property type="match status" value="1"/>
</dbReference>
<dbReference type="EMBL" id="JBEVCJ010000002">
    <property type="protein sequence ID" value="MET1254155.1"/>
    <property type="molecule type" value="Genomic_DNA"/>
</dbReference>
<protein>
    <submittedName>
        <fullName evidence="1">N-6 DNA methylase</fullName>
    </submittedName>
</protein>
<keyword evidence="2" id="KW-1185">Reference proteome</keyword>
<accession>A0ABV2BQD3</accession>
<dbReference type="PANTHER" id="PTHR42933">
    <property type="entry name" value="SLR6095 PROTEIN"/>
    <property type="match status" value="1"/>
</dbReference>
<organism evidence="1 2">
    <name type="scientific">Aliikangiella maris</name>
    <dbReference type="NCBI Taxonomy" id="3162458"/>
    <lineage>
        <taxon>Bacteria</taxon>
        <taxon>Pseudomonadati</taxon>
        <taxon>Pseudomonadota</taxon>
        <taxon>Gammaproteobacteria</taxon>
        <taxon>Oceanospirillales</taxon>
        <taxon>Pleioneaceae</taxon>
        <taxon>Aliikangiella</taxon>
    </lineage>
</organism>
<dbReference type="Pfam" id="PF02384">
    <property type="entry name" value="N6_Mtase"/>
    <property type="match status" value="1"/>
</dbReference>
<dbReference type="InterPro" id="IPR051537">
    <property type="entry name" value="DNA_Adenine_Mtase"/>
</dbReference>
<sequence length="529" mass="60768">MPFSKLDQFINDIWEVNQTLSETIRLENGYPYFISLVFIKLMNETATHKILANKHLLIKQILEQPEHLILDKLNQCLAELDNLNFLLPTQASNQKSKDRAMSNQLLSNIDFRQALPLDLAKANKLFRAMLQSLHQIPSPNKNSSPQMLCEVFLTIIDRVNSTIPDVAIFYTPTAISGLVQQLIQPTGKESIYDPACGTSSLMIKVAEFSQYKREKMDLPHFFGEEAKQQIGAIAKMNFILHGINHFEINIGNSLSAPAYKESKNQLRQFDVVVSAPPFKIDHWRETEHFQDNLNRFNLGLPPANKADFAFLLHGLASLKKHQGRMAIISPQGILFRGEQEKLIRTQLIENNFIDCIINLPPKSFYQRNINAAILILRKDKRNKEILFINAENYFTPSKRLNTFDDKQILKISKIYHDFCNSQINKQLQYHKKTVQFQAKTTEISGQYLYQIQSSLSGDQQASMPDYCIATHTVIKQNDYNLNPPLYFGTKKLSNKNIRELMKSRKQLKASLNKIDLDIQQLLSKLGQND</sequence>
<keyword evidence="1" id="KW-0489">Methyltransferase</keyword>
<reference evidence="1 2" key="1">
    <citation type="submission" date="2024-06" db="EMBL/GenBank/DDBJ databases">
        <authorList>
            <person name="Li F."/>
        </authorList>
    </citation>
    <scope>NUCLEOTIDE SEQUENCE [LARGE SCALE GENOMIC DNA]</scope>
    <source>
        <strain evidence="1 2">GXAS 311</strain>
    </source>
</reference>
<dbReference type="Gene3D" id="3.40.50.150">
    <property type="entry name" value="Vaccinia Virus protein VP39"/>
    <property type="match status" value="1"/>
</dbReference>
<dbReference type="PANTHER" id="PTHR42933:SF3">
    <property type="entry name" value="TYPE I RESTRICTION ENZYME MJAVIII METHYLASE SUBUNIT"/>
    <property type="match status" value="1"/>
</dbReference>